<organism evidence="1">
    <name type="scientific">Rheinheimera sp. BAL341</name>
    <dbReference type="NCBI Taxonomy" id="1708203"/>
    <lineage>
        <taxon>Bacteria</taxon>
        <taxon>Pseudomonadati</taxon>
        <taxon>Pseudomonadota</taxon>
        <taxon>Gammaproteobacteria</taxon>
        <taxon>Chromatiales</taxon>
        <taxon>Chromatiaceae</taxon>
        <taxon>Rheinheimera</taxon>
    </lineage>
</organism>
<evidence type="ECO:0000313" key="1">
    <source>
        <dbReference type="EMBL" id="VHO00022.1"/>
    </source>
</evidence>
<gene>
    <name evidence="1" type="ORF">BAL341_058</name>
</gene>
<dbReference type="EMBL" id="CAAJGR010000112">
    <property type="protein sequence ID" value="VHO00022.1"/>
    <property type="molecule type" value="Genomic_DNA"/>
</dbReference>
<dbReference type="AlphaFoldDB" id="A0A486XGH4"/>
<protein>
    <submittedName>
        <fullName evidence="1">Uncharacterized protein</fullName>
    </submittedName>
</protein>
<name>A0A486XGH4_9GAMM</name>
<reference evidence="1" key="1">
    <citation type="submission" date="2019-04" db="EMBL/GenBank/DDBJ databases">
        <authorList>
            <person name="Brambilla D."/>
        </authorList>
    </citation>
    <scope>NUCLEOTIDE SEQUENCE</scope>
    <source>
        <strain evidence="1">BAL1</strain>
    </source>
</reference>
<accession>A0A486XGH4</accession>
<proteinExistence type="predicted"/>
<sequence length="44" mass="4717">MGDFFQLLFFQVNDPHRRGTATAVQTPAAGATIPNQLEDAGLSI</sequence>